<dbReference type="EMBL" id="JASAOK010000044">
    <property type="protein sequence ID" value="KAK6213212.1"/>
    <property type="molecule type" value="Genomic_DNA"/>
</dbReference>
<evidence type="ECO:0000313" key="8">
    <source>
        <dbReference type="Proteomes" id="UP001327957"/>
    </source>
</evidence>
<feature type="binding site" description="axial binding residue" evidence="5">
    <location>
        <position position="482"/>
    </location>
    <ligand>
        <name>heme</name>
        <dbReference type="ChEBI" id="CHEBI:30413"/>
    </ligand>
    <ligandPart>
        <name>Fe</name>
        <dbReference type="ChEBI" id="CHEBI:18248"/>
    </ligandPart>
</feature>
<evidence type="ECO:0000256" key="5">
    <source>
        <dbReference type="PIRSR" id="PIRSR602401-1"/>
    </source>
</evidence>
<dbReference type="GO" id="GO:0020037">
    <property type="term" value="F:heme binding"/>
    <property type="evidence" value="ECO:0007669"/>
    <property type="project" value="InterPro"/>
</dbReference>
<accession>A0AAV9T4J5</accession>
<dbReference type="InterPro" id="IPR036396">
    <property type="entry name" value="Cyt_P450_sf"/>
</dbReference>
<keyword evidence="6" id="KW-1133">Transmembrane helix</keyword>
<evidence type="ECO:0000256" key="4">
    <source>
        <dbReference type="ARBA" id="ARBA00023004"/>
    </source>
</evidence>
<sequence>MGVEVTGVPFVAGYSSLAWVVPAIFLVYKVLTFGRREKHLPPGPPTVPVLGNAHLIPSEGFFSKVKEWSEQYGSVFSLKIGQSTMVVLNDRKAIYELLVSKGAYYNDRPPDEQFQLTTRNENIAAMHEGPKWKAERKIVAQHFSPNNLDTTLKAVQEAEYVQKNSPAPPVTDEDQGGTIEHHLLMQYRVATLLHDLLERPEQFTTSVKRTTASIASITLFGHRAVDWGSFWAYAVYISADAISRAVAPGTYLPVEQFPILRLIPNSWTESRRRGKESYQTITKVWNEAHERVRKRRDGGDKRVSMLDSMLDGDLACDVPLTYTELNNFLGAVHMGASDTTAMTTLTNILFLAKNPQFQERARVELDRVCGAERAPKWSDFKDLPFINCIVKEGLRMRPVVPTGVPHAAKMDRWYEGMLIPAGSTILIPAYALNHNADSSPDPYTYNPERFLPVADKLAPELAASSRYDERDHYSYGAGRRICVGLHLAERSLWRMVAQIIWAFRIEPAVGPDGAPVEVNTEYDAYEEGFLHGPKEYEVRFVPRSERHAEILRREFREIEGFLKQWE</sequence>
<protein>
    <submittedName>
        <fullName evidence="7">Cytochrome P450 2D18</fullName>
    </submittedName>
</protein>
<name>A0AAV9T4J5_9PEZI</name>
<keyword evidence="6" id="KW-0812">Transmembrane</keyword>
<evidence type="ECO:0000313" key="7">
    <source>
        <dbReference type="EMBL" id="KAK6213212.1"/>
    </source>
</evidence>
<evidence type="ECO:0000256" key="6">
    <source>
        <dbReference type="SAM" id="Phobius"/>
    </source>
</evidence>
<dbReference type="GO" id="GO:0005506">
    <property type="term" value="F:iron ion binding"/>
    <property type="evidence" value="ECO:0007669"/>
    <property type="project" value="InterPro"/>
</dbReference>
<dbReference type="AlphaFoldDB" id="A0AAV9T4J5"/>
<keyword evidence="6" id="KW-0472">Membrane</keyword>
<dbReference type="PRINTS" id="PR00463">
    <property type="entry name" value="EP450I"/>
</dbReference>
<comment type="cofactor">
    <cofactor evidence="5">
        <name>heme</name>
        <dbReference type="ChEBI" id="CHEBI:30413"/>
    </cofactor>
</comment>
<proteinExistence type="inferred from homology"/>
<dbReference type="InterPro" id="IPR002401">
    <property type="entry name" value="Cyt_P450_E_grp-I"/>
</dbReference>
<dbReference type="Gene3D" id="1.10.630.10">
    <property type="entry name" value="Cytochrome P450"/>
    <property type="match status" value="1"/>
</dbReference>
<dbReference type="PANTHER" id="PTHR46300:SF11">
    <property type="entry name" value="OXIDOREDUCTASE, PUTATIVE-RELATED"/>
    <property type="match status" value="1"/>
</dbReference>
<keyword evidence="4 5" id="KW-0408">Iron</keyword>
<dbReference type="GO" id="GO:0016705">
    <property type="term" value="F:oxidoreductase activity, acting on paired donors, with incorporation or reduction of molecular oxygen"/>
    <property type="evidence" value="ECO:0007669"/>
    <property type="project" value="InterPro"/>
</dbReference>
<comment type="caution">
    <text evidence="7">The sequence shown here is derived from an EMBL/GenBank/DDBJ whole genome shotgun (WGS) entry which is preliminary data.</text>
</comment>
<gene>
    <name evidence="7" type="ORF">QIS74_09214</name>
</gene>
<keyword evidence="3" id="KW-0560">Oxidoreductase</keyword>
<keyword evidence="5" id="KW-0349">Heme</keyword>
<keyword evidence="2 5" id="KW-0479">Metal-binding</keyword>
<evidence type="ECO:0000256" key="2">
    <source>
        <dbReference type="ARBA" id="ARBA00022723"/>
    </source>
</evidence>
<comment type="similarity">
    <text evidence="1">Belongs to the cytochrome P450 family.</text>
</comment>
<organism evidence="7 8">
    <name type="scientific">Colletotrichum tabaci</name>
    <dbReference type="NCBI Taxonomy" id="1209068"/>
    <lineage>
        <taxon>Eukaryota</taxon>
        <taxon>Fungi</taxon>
        <taxon>Dikarya</taxon>
        <taxon>Ascomycota</taxon>
        <taxon>Pezizomycotina</taxon>
        <taxon>Sordariomycetes</taxon>
        <taxon>Hypocreomycetidae</taxon>
        <taxon>Glomerellales</taxon>
        <taxon>Glomerellaceae</taxon>
        <taxon>Colletotrichum</taxon>
        <taxon>Colletotrichum destructivum species complex</taxon>
    </lineage>
</organism>
<keyword evidence="8" id="KW-1185">Reference proteome</keyword>
<dbReference type="Pfam" id="PF00067">
    <property type="entry name" value="p450"/>
    <property type="match status" value="2"/>
</dbReference>
<reference evidence="7 8" key="1">
    <citation type="submission" date="2023-04" db="EMBL/GenBank/DDBJ databases">
        <title>Colletotrichum tabacum stain YC1 causing leaf anthracnose on Nicotiana tabacum(L.) cv.</title>
        <authorList>
            <person name="Ji Z."/>
            <person name="Wang M."/>
            <person name="Zhang J."/>
            <person name="Wang N."/>
            <person name="Zhou Z."/>
        </authorList>
    </citation>
    <scope>NUCLEOTIDE SEQUENCE [LARGE SCALE GENOMIC DNA]</scope>
    <source>
        <strain evidence="7 8">YC1</strain>
    </source>
</reference>
<dbReference type="PANTHER" id="PTHR46300">
    <property type="entry name" value="P450, PUTATIVE (EUROFUNG)-RELATED-RELATED"/>
    <property type="match status" value="1"/>
</dbReference>
<dbReference type="InterPro" id="IPR001128">
    <property type="entry name" value="Cyt_P450"/>
</dbReference>
<dbReference type="SUPFAM" id="SSF48264">
    <property type="entry name" value="Cytochrome P450"/>
    <property type="match status" value="1"/>
</dbReference>
<dbReference type="PRINTS" id="PR00385">
    <property type="entry name" value="P450"/>
</dbReference>
<dbReference type="GO" id="GO:0004497">
    <property type="term" value="F:monooxygenase activity"/>
    <property type="evidence" value="ECO:0007669"/>
    <property type="project" value="InterPro"/>
</dbReference>
<dbReference type="InterPro" id="IPR050364">
    <property type="entry name" value="Cytochrome_P450_fung"/>
</dbReference>
<dbReference type="Proteomes" id="UP001327957">
    <property type="component" value="Unassembled WGS sequence"/>
</dbReference>
<evidence type="ECO:0000256" key="3">
    <source>
        <dbReference type="ARBA" id="ARBA00023002"/>
    </source>
</evidence>
<feature type="transmembrane region" description="Helical" evidence="6">
    <location>
        <begin position="12"/>
        <end position="31"/>
    </location>
</feature>
<evidence type="ECO:0000256" key="1">
    <source>
        <dbReference type="ARBA" id="ARBA00010617"/>
    </source>
</evidence>